<evidence type="ECO:0000256" key="1">
    <source>
        <dbReference type="SAM" id="MobiDB-lite"/>
    </source>
</evidence>
<sequence>MASSASPPRMADAWTRCGSNGSLGSVRVTRTHAAPRIGSGALPRRTGAPESTAGALRQFRLRGATARVGVVLAAAEFVFKRGLFGPACVATFSNGDCHPNH</sequence>
<dbReference type="EMBL" id="SPHZ02000001">
    <property type="protein sequence ID" value="KAF0934363.1"/>
    <property type="molecule type" value="Genomic_DNA"/>
</dbReference>
<proteinExistence type="predicted"/>
<evidence type="ECO:0000313" key="3">
    <source>
        <dbReference type="Proteomes" id="UP000479710"/>
    </source>
</evidence>
<organism evidence="2 3">
    <name type="scientific">Oryza meyeriana var. granulata</name>
    <dbReference type="NCBI Taxonomy" id="110450"/>
    <lineage>
        <taxon>Eukaryota</taxon>
        <taxon>Viridiplantae</taxon>
        <taxon>Streptophyta</taxon>
        <taxon>Embryophyta</taxon>
        <taxon>Tracheophyta</taxon>
        <taxon>Spermatophyta</taxon>
        <taxon>Magnoliopsida</taxon>
        <taxon>Liliopsida</taxon>
        <taxon>Poales</taxon>
        <taxon>Poaceae</taxon>
        <taxon>BOP clade</taxon>
        <taxon>Oryzoideae</taxon>
        <taxon>Oryzeae</taxon>
        <taxon>Oryzinae</taxon>
        <taxon>Oryza</taxon>
        <taxon>Oryza meyeriana</taxon>
    </lineage>
</organism>
<dbReference type="Proteomes" id="UP000479710">
    <property type="component" value="Unassembled WGS sequence"/>
</dbReference>
<gene>
    <name evidence="2" type="ORF">E2562_024992</name>
</gene>
<protein>
    <submittedName>
        <fullName evidence="2">Uncharacterized protein</fullName>
    </submittedName>
</protein>
<dbReference type="AlphaFoldDB" id="A0A6G1FC08"/>
<comment type="caution">
    <text evidence="2">The sequence shown here is derived from an EMBL/GenBank/DDBJ whole genome shotgun (WGS) entry which is preliminary data.</text>
</comment>
<name>A0A6G1FC08_9ORYZ</name>
<keyword evidence="3" id="KW-1185">Reference proteome</keyword>
<feature type="region of interest" description="Disordered" evidence="1">
    <location>
        <begin position="1"/>
        <end position="51"/>
    </location>
</feature>
<reference evidence="2 3" key="1">
    <citation type="submission" date="2019-11" db="EMBL/GenBank/DDBJ databases">
        <title>Whole genome sequence of Oryza granulata.</title>
        <authorList>
            <person name="Li W."/>
        </authorList>
    </citation>
    <scope>NUCLEOTIDE SEQUENCE [LARGE SCALE GENOMIC DNA]</scope>
    <source>
        <strain evidence="3">cv. Menghai</strain>
        <tissue evidence="2">Leaf</tissue>
    </source>
</reference>
<accession>A0A6G1FC08</accession>
<evidence type="ECO:0000313" key="2">
    <source>
        <dbReference type="EMBL" id="KAF0934363.1"/>
    </source>
</evidence>